<feature type="domain" description="ABC transporter" evidence="5">
    <location>
        <begin position="6"/>
        <end position="238"/>
    </location>
</feature>
<dbReference type="SUPFAM" id="SSF52540">
    <property type="entry name" value="P-loop containing nucleoside triphosphate hydrolases"/>
    <property type="match status" value="1"/>
</dbReference>
<dbReference type="SMART" id="SM00382">
    <property type="entry name" value="AAA"/>
    <property type="match status" value="1"/>
</dbReference>
<organism evidence="6 7">
    <name type="scientific">Arcanobacterium phocisimile</name>
    <dbReference type="NCBI Taxonomy" id="1302235"/>
    <lineage>
        <taxon>Bacteria</taxon>
        <taxon>Bacillati</taxon>
        <taxon>Actinomycetota</taxon>
        <taxon>Actinomycetes</taxon>
        <taxon>Actinomycetales</taxon>
        <taxon>Actinomycetaceae</taxon>
        <taxon>Arcanobacterium</taxon>
    </lineage>
</organism>
<dbReference type="GO" id="GO:0005524">
    <property type="term" value="F:ATP binding"/>
    <property type="evidence" value="ECO:0007669"/>
    <property type="project" value="UniProtKB-KW"/>
</dbReference>
<evidence type="ECO:0000313" key="7">
    <source>
        <dbReference type="Proteomes" id="UP000602653"/>
    </source>
</evidence>
<dbReference type="PANTHER" id="PTHR42734:SF17">
    <property type="entry name" value="METAL TRANSPORT SYSTEM ATP-BINDING PROTEIN TM_0124-RELATED"/>
    <property type="match status" value="1"/>
</dbReference>
<evidence type="ECO:0000256" key="3">
    <source>
        <dbReference type="ARBA" id="ARBA00022741"/>
    </source>
</evidence>
<keyword evidence="2" id="KW-0813">Transport</keyword>
<dbReference type="PROSITE" id="PS00211">
    <property type="entry name" value="ABC_TRANSPORTER_1"/>
    <property type="match status" value="1"/>
</dbReference>
<reference evidence="6 7" key="1">
    <citation type="submission" date="2021-02" db="EMBL/GenBank/DDBJ databases">
        <title>Complete Genome Sequence of Arcanobacterium phocisimile strain DSM 26142T from a harbour seal.</title>
        <authorList>
            <person name="Borowiak M."/>
            <person name="Alssahen M."/>
            <person name="Malorny B."/>
            <person name="Laemmler C."/>
            <person name="Siebert U."/>
            <person name="Ploetz M."/>
            <person name="Abdulmawjood A."/>
        </authorList>
    </citation>
    <scope>NUCLEOTIDE SEQUENCE [LARGE SCALE GENOMIC DNA]</scope>
    <source>
        <strain evidence="6 7">DSM 26142</strain>
    </source>
</reference>
<keyword evidence="4 6" id="KW-0067">ATP-binding</keyword>
<comment type="similarity">
    <text evidence="1">Belongs to the ABC transporter superfamily.</text>
</comment>
<dbReference type="InterPro" id="IPR003439">
    <property type="entry name" value="ABC_transporter-like_ATP-bd"/>
</dbReference>
<dbReference type="Proteomes" id="UP000602653">
    <property type="component" value="Chromosome"/>
</dbReference>
<keyword evidence="3" id="KW-0547">Nucleotide-binding</keyword>
<evidence type="ECO:0000256" key="4">
    <source>
        <dbReference type="ARBA" id="ARBA00022840"/>
    </source>
</evidence>
<evidence type="ECO:0000313" key="6">
    <source>
        <dbReference type="EMBL" id="QRV02788.1"/>
    </source>
</evidence>
<dbReference type="EMBL" id="CP070228">
    <property type="protein sequence ID" value="QRV02788.1"/>
    <property type="molecule type" value="Genomic_DNA"/>
</dbReference>
<dbReference type="PROSITE" id="PS50893">
    <property type="entry name" value="ABC_TRANSPORTER_2"/>
    <property type="match status" value="1"/>
</dbReference>
<accession>A0ABX7II25</accession>
<keyword evidence="7" id="KW-1185">Reference proteome</keyword>
<dbReference type="RefSeq" id="WP_204425386.1">
    <property type="nucleotide sequence ID" value="NZ_CP070228.1"/>
</dbReference>
<dbReference type="Pfam" id="PF00005">
    <property type="entry name" value="ABC_tran"/>
    <property type="match status" value="1"/>
</dbReference>
<name>A0ABX7II25_9ACTO</name>
<evidence type="ECO:0000256" key="2">
    <source>
        <dbReference type="ARBA" id="ARBA00022448"/>
    </source>
</evidence>
<dbReference type="InterPro" id="IPR050153">
    <property type="entry name" value="Metal_Ion_Import_ABC"/>
</dbReference>
<dbReference type="InterPro" id="IPR027417">
    <property type="entry name" value="P-loop_NTPase"/>
</dbReference>
<proteinExistence type="inferred from homology"/>
<evidence type="ECO:0000259" key="5">
    <source>
        <dbReference type="PROSITE" id="PS50893"/>
    </source>
</evidence>
<dbReference type="Gene3D" id="3.40.50.300">
    <property type="entry name" value="P-loop containing nucleotide triphosphate hydrolases"/>
    <property type="match status" value="1"/>
</dbReference>
<dbReference type="InterPro" id="IPR003593">
    <property type="entry name" value="AAA+_ATPase"/>
</dbReference>
<dbReference type="InterPro" id="IPR017871">
    <property type="entry name" value="ABC_transporter-like_CS"/>
</dbReference>
<gene>
    <name evidence="6" type="ORF">JTE88_03395</name>
</gene>
<evidence type="ECO:0000256" key="1">
    <source>
        <dbReference type="ARBA" id="ARBA00005417"/>
    </source>
</evidence>
<protein>
    <submittedName>
        <fullName evidence="6">ATP-binding cassette domain-containing protein</fullName>
    </submittedName>
</protein>
<dbReference type="PANTHER" id="PTHR42734">
    <property type="entry name" value="METAL TRANSPORT SYSTEM ATP-BINDING PROTEIN TM_0124-RELATED"/>
    <property type="match status" value="1"/>
</dbReference>
<sequence>MTQPAVSIQGLHVKLGGVPILHGIDLTIDAGKTVAILGANGSGKSTLIKAIVGAIPCSAGRISLFGQPLGRKTPWQRVGYAPQRVAQASTVPASALETVLSGFVHGWHFWLPGGAKTKALQALRTVGLEHRADESVQTFSGGQQQRVLIARALVREPDLLILDEPFAGIDSQSREQITTTLTDLRNSGTTIVMVLHDIYNLGSIIDQVHEVSQGCLLSAEKTRSLTEHLSPLACECEDTHA</sequence>